<dbReference type="Pfam" id="PF00571">
    <property type="entry name" value="CBS"/>
    <property type="match status" value="1"/>
</dbReference>
<protein>
    <recommendedName>
        <fullName evidence="1">CBS domain-containing protein</fullName>
    </recommendedName>
</protein>
<dbReference type="SUPFAM" id="SSF54631">
    <property type="entry name" value="CBS-domain pair"/>
    <property type="match status" value="1"/>
</dbReference>
<accession>A0A2T7FU27</accession>
<evidence type="ECO:0000313" key="2">
    <source>
        <dbReference type="EMBL" id="PVA05656.1"/>
    </source>
</evidence>
<name>A0A2T7FU27_9RHOB</name>
<dbReference type="EMBL" id="QCYG01000009">
    <property type="protein sequence ID" value="PVA05656.1"/>
    <property type="molecule type" value="Genomic_DNA"/>
</dbReference>
<dbReference type="InterPro" id="IPR046342">
    <property type="entry name" value="CBS_dom_sf"/>
</dbReference>
<evidence type="ECO:0000259" key="1">
    <source>
        <dbReference type="Pfam" id="PF00571"/>
    </source>
</evidence>
<dbReference type="OrthoDB" id="9790355at2"/>
<gene>
    <name evidence="2" type="ORF">DC363_14375</name>
</gene>
<organism evidence="2 3">
    <name type="scientific">Thalassorhabdomicrobium marinisediminis</name>
    <dbReference type="NCBI Taxonomy" id="2170577"/>
    <lineage>
        <taxon>Bacteria</taxon>
        <taxon>Pseudomonadati</taxon>
        <taxon>Pseudomonadota</taxon>
        <taxon>Alphaproteobacteria</taxon>
        <taxon>Rhodobacterales</taxon>
        <taxon>Paracoccaceae</taxon>
        <taxon>Thalassorhabdomicrobium</taxon>
    </lineage>
</organism>
<dbReference type="Proteomes" id="UP000244817">
    <property type="component" value="Unassembled WGS sequence"/>
</dbReference>
<dbReference type="AlphaFoldDB" id="A0A2T7FU27"/>
<sequence length="35" mass="3742">MNQLELDEVSAVVVTDEDRSILGIVSGGDILRALN</sequence>
<reference evidence="2 3" key="1">
    <citation type="submission" date="2018-04" db="EMBL/GenBank/DDBJ databases">
        <title>Pelagivirga bohaiensis gen. nov., sp. nov., a bacterium isolated from the Bohai Sea.</title>
        <authorList>
            <person name="Ji X."/>
        </authorList>
    </citation>
    <scope>NUCLEOTIDE SEQUENCE [LARGE SCALE GENOMIC DNA]</scope>
    <source>
        <strain evidence="2 3">BH-SD16</strain>
    </source>
</reference>
<dbReference type="InterPro" id="IPR000644">
    <property type="entry name" value="CBS_dom"/>
</dbReference>
<proteinExistence type="predicted"/>
<comment type="caution">
    <text evidence="2">The sequence shown here is derived from an EMBL/GenBank/DDBJ whole genome shotgun (WGS) entry which is preliminary data.</text>
</comment>
<dbReference type="Gene3D" id="3.10.580.10">
    <property type="entry name" value="CBS-domain"/>
    <property type="match status" value="1"/>
</dbReference>
<evidence type="ECO:0000313" key="3">
    <source>
        <dbReference type="Proteomes" id="UP000244817"/>
    </source>
</evidence>
<dbReference type="RefSeq" id="WP_108641848.1">
    <property type="nucleotide sequence ID" value="NZ_QCYG01000009.1"/>
</dbReference>
<keyword evidence="3" id="KW-1185">Reference proteome</keyword>
<feature type="domain" description="CBS" evidence="1">
    <location>
        <begin position="8"/>
        <end position="34"/>
    </location>
</feature>